<dbReference type="SMART" id="SM01007">
    <property type="entry name" value="Aldolase_II"/>
    <property type="match status" value="1"/>
</dbReference>
<proteinExistence type="inferred from homology"/>
<dbReference type="NCBIfam" id="NF006189">
    <property type="entry name" value="PRK08324.1-3"/>
    <property type="match status" value="1"/>
</dbReference>
<protein>
    <submittedName>
        <fullName evidence="5">Bifunctional aldolase/short-chain dehydrogenase</fullName>
    </submittedName>
</protein>
<evidence type="ECO:0000256" key="3">
    <source>
        <dbReference type="SAM" id="MobiDB-lite"/>
    </source>
</evidence>
<evidence type="ECO:0000256" key="2">
    <source>
        <dbReference type="ARBA" id="ARBA00023002"/>
    </source>
</evidence>
<comment type="similarity">
    <text evidence="1">Belongs to the short-chain dehydrogenases/reductases (SDR) family.</text>
</comment>
<feature type="domain" description="Class II aldolase/adducin N-terminal" evidence="4">
    <location>
        <begin position="17"/>
        <end position="219"/>
    </location>
</feature>
<dbReference type="SUPFAM" id="SSF51735">
    <property type="entry name" value="NAD(P)-binding Rossmann-fold domains"/>
    <property type="match status" value="1"/>
</dbReference>
<dbReference type="PANTHER" id="PTHR43669:SF8">
    <property type="entry name" value="SHORT-CHAIN TYPE DEHYDROGENASE_REDUCTASE-RELATED"/>
    <property type="match status" value="1"/>
</dbReference>
<name>A0ABY6FRP9_9MICC</name>
<dbReference type="InterPro" id="IPR002347">
    <property type="entry name" value="SDR_fam"/>
</dbReference>
<dbReference type="InterPro" id="IPR013454">
    <property type="entry name" value="Bifunc_RhaD/ADH"/>
</dbReference>
<keyword evidence="2" id="KW-0560">Oxidoreductase</keyword>
<evidence type="ECO:0000259" key="4">
    <source>
        <dbReference type="SMART" id="SM01007"/>
    </source>
</evidence>
<evidence type="ECO:0000256" key="1">
    <source>
        <dbReference type="ARBA" id="ARBA00006484"/>
    </source>
</evidence>
<dbReference type="NCBIfam" id="NF006188">
    <property type="entry name" value="PRK08324.1-1"/>
    <property type="match status" value="1"/>
</dbReference>
<dbReference type="Pfam" id="PF00596">
    <property type="entry name" value="Aldolase_II"/>
    <property type="match status" value="1"/>
</dbReference>
<dbReference type="PANTHER" id="PTHR43669">
    <property type="entry name" value="5-KETO-D-GLUCONATE 5-REDUCTASE"/>
    <property type="match status" value="1"/>
</dbReference>
<keyword evidence="6" id="KW-1185">Reference proteome</keyword>
<dbReference type="EMBL" id="CP106856">
    <property type="protein sequence ID" value="UYB35833.1"/>
    <property type="molecule type" value="Genomic_DNA"/>
</dbReference>
<dbReference type="Proteomes" id="UP001063368">
    <property type="component" value="Chromosome"/>
</dbReference>
<dbReference type="SUPFAM" id="SSF53639">
    <property type="entry name" value="AraD/HMP-PK domain-like"/>
    <property type="match status" value="1"/>
</dbReference>
<dbReference type="Pfam" id="PF13561">
    <property type="entry name" value="adh_short_C2"/>
    <property type="match status" value="1"/>
</dbReference>
<feature type="region of interest" description="Disordered" evidence="3">
    <location>
        <begin position="24"/>
        <end position="47"/>
    </location>
</feature>
<dbReference type="InterPro" id="IPR036409">
    <property type="entry name" value="Aldolase_II/adducin_N_sf"/>
</dbReference>
<dbReference type="PRINTS" id="PR00081">
    <property type="entry name" value="GDHRDH"/>
</dbReference>
<reference evidence="5" key="1">
    <citation type="submission" date="2022-09" db="EMBL/GenBank/DDBJ databases">
        <authorList>
            <person name="Li D."/>
            <person name="Cheng J."/>
            <person name="Li Y."/>
        </authorList>
    </citation>
    <scope>NUCLEOTIDE SEQUENCE</scope>
    <source>
        <strain evidence="5">DL</strain>
    </source>
</reference>
<evidence type="ECO:0000313" key="6">
    <source>
        <dbReference type="Proteomes" id="UP001063368"/>
    </source>
</evidence>
<dbReference type="NCBIfam" id="TIGR02632">
    <property type="entry name" value="RhaD_aldol-ADH"/>
    <property type="match status" value="1"/>
</dbReference>
<organism evidence="5 6">
    <name type="scientific">Arthrobacter koreensis</name>
    <dbReference type="NCBI Taxonomy" id="199136"/>
    <lineage>
        <taxon>Bacteria</taxon>
        <taxon>Bacillati</taxon>
        <taxon>Actinomycetota</taxon>
        <taxon>Actinomycetes</taxon>
        <taxon>Micrococcales</taxon>
        <taxon>Micrococcaceae</taxon>
        <taxon>Arthrobacter</taxon>
    </lineage>
</organism>
<dbReference type="Gene3D" id="3.40.225.10">
    <property type="entry name" value="Class II aldolase/adducin N-terminal domain"/>
    <property type="match status" value="1"/>
</dbReference>
<dbReference type="RefSeq" id="WP_263127725.1">
    <property type="nucleotide sequence ID" value="NZ_CP106856.1"/>
</dbReference>
<feature type="compositionally biased region" description="Polar residues" evidence="3">
    <location>
        <begin position="29"/>
        <end position="42"/>
    </location>
</feature>
<accession>A0ABY6FRP9</accession>
<evidence type="ECO:0000313" key="5">
    <source>
        <dbReference type="EMBL" id="UYB35833.1"/>
    </source>
</evidence>
<gene>
    <name evidence="5" type="ORF">N9A08_14635</name>
</gene>
<sequence length="687" mass="72333">MNAHSSNSTTERTVAADLIARSNRLGSDPKNTNYAGGNTSAKGTAADPVTGEDVELLWVKGSGGDLGTLTEKGLAVLRLDRVQALKNVYRGVEHEDEMVAAFDYCLHGKGGAAPSIDTAMHGLVDAAHVDHLHPDSGIAIATAADGEELTARIFGDKVVWVPWRRPGFQLGLDIAAIKEANPGAVGTILGGHGITAWGDTSDEAEANSRWIIDTAEAFIAEHSKAEPFGPALPGYEALPEAERHAKAAALAPVIRGLASHDRPQVGHYMDDPRVLDFLAAAEHPRLAALGTSCPDHFLRTKVKPLVLDLPADAPVEDCVTRLKELHEAYRADYQAYYERHADADSPAMRGADPAIVLVPGVGMFSWGKDKQTARVAGEFYLNAINVMRGAEGISSYAPIDESEKFRIEYWALEEAKLARMPKPRSHATRIALVTGAASGIGKAIATRLAAEGACVVIADLNLEAAEQVAAELGGSDVAIGVRADVTDAAQVAAAIDATVLAFGGIDLVVNNAGLSISKPLLETTEKDWDLQHDVMAKGSFLVAKAAAKAMIAQEMGGDILYISSKNSVFAGPNNIAYSAVKADQAHQVRLLAAELGEHGIKVNGINPDGVVRGSGIFAGGWGAKRAAVYGVPEDELGKFYAQRTLLKREVLPENVANAAAVLTSSDLSHTTGLHIPVDAGVAAAFLR</sequence>
<dbReference type="InterPro" id="IPR036291">
    <property type="entry name" value="NAD(P)-bd_dom_sf"/>
</dbReference>
<dbReference type="Gene3D" id="3.40.50.720">
    <property type="entry name" value="NAD(P)-binding Rossmann-like Domain"/>
    <property type="match status" value="1"/>
</dbReference>
<dbReference type="InterPro" id="IPR001303">
    <property type="entry name" value="Aldolase_II/adducin_N"/>
</dbReference>